<sequence>MVTVELANGRYQVNVAFAHSIAIEMAFNAPQPNHFGADIATATPMQAGGFIGDTQQGGSCNVNQLSLNPHCNGTHTETLAHICDKDSVLSLTIADIDIPPLLPCSLISVMPQNGIASGEQYRPELTEHDEVISRQQLEHAMADIDDCQLTAVVIRTLPNDNDKCTRAYNEQQQPPFLTADAVLYLNERGVEHVLLDVPSVDRLHDDGLMTCHHLFWQVPEGSHQAGPHSLVNKTITEMAFIDDHIADGFYFLNLQMPAFINDAAPSRPVLYAAQRLDANL</sequence>
<dbReference type="InterPro" id="IPR037175">
    <property type="entry name" value="KFase_sf"/>
</dbReference>
<proteinExistence type="predicted"/>
<name>A0ABN1LHU2_9ALTE</name>
<evidence type="ECO:0000313" key="2">
    <source>
        <dbReference type="Proteomes" id="UP001500359"/>
    </source>
</evidence>
<dbReference type="InterPro" id="IPR007325">
    <property type="entry name" value="KFase/CYL"/>
</dbReference>
<organism evidence="1 2">
    <name type="scientific">Aliiglaciecola litoralis</name>
    <dbReference type="NCBI Taxonomy" id="582857"/>
    <lineage>
        <taxon>Bacteria</taxon>
        <taxon>Pseudomonadati</taxon>
        <taxon>Pseudomonadota</taxon>
        <taxon>Gammaproteobacteria</taxon>
        <taxon>Alteromonadales</taxon>
        <taxon>Alteromonadaceae</taxon>
        <taxon>Aliiglaciecola</taxon>
    </lineage>
</organism>
<gene>
    <name evidence="1" type="ORF">GCM10009114_17450</name>
</gene>
<protein>
    <submittedName>
        <fullName evidence="1">Cyclase family protein</fullName>
    </submittedName>
</protein>
<comment type="caution">
    <text evidence="1">The sequence shown here is derived from an EMBL/GenBank/DDBJ whole genome shotgun (WGS) entry which is preliminary data.</text>
</comment>
<keyword evidence="2" id="KW-1185">Reference proteome</keyword>
<evidence type="ECO:0000313" key="1">
    <source>
        <dbReference type="EMBL" id="GAA0856254.1"/>
    </source>
</evidence>
<reference evidence="1 2" key="1">
    <citation type="journal article" date="2019" name="Int. J. Syst. Evol. Microbiol.">
        <title>The Global Catalogue of Microorganisms (GCM) 10K type strain sequencing project: providing services to taxonomists for standard genome sequencing and annotation.</title>
        <authorList>
            <consortium name="The Broad Institute Genomics Platform"/>
            <consortium name="The Broad Institute Genome Sequencing Center for Infectious Disease"/>
            <person name="Wu L."/>
            <person name="Ma J."/>
        </authorList>
    </citation>
    <scope>NUCLEOTIDE SEQUENCE [LARGE SCALE GENOMIC DNA]</scope>
    <source>
        <strain evidence="1 2">JCM 15896</strain>
    </source>
</reference>
<dbReference type="EMBL" id="BAAAFD010000004">
    <property type="protein sequence ID" value="GAA0856254.1"/>
    <property type="molecule type" value="Genomic_DNA"/>
</dbReference>
<dbReference type="Pfam" id="PF04199">
    <property type="entry name" value="Cyclase"/>
    <property type="match status" value="1"/>
</dbReference>
<dbReference type="SUPFAM" id="SSF102198">
    <property type="entry name" value="Putative cyclase"/>
    <property type="match status" value="1"/>
</dbReference>
<dbReference type="RefSeq" id="WP_343858832.1">
    <property type="nucleotide sequence ID" value="NZ_BAAAFD010000004.1"/>
</dbReference>
<dbReference type="Gene3D" id="3.50.30.50">
    <property type="entry name" value="Putative cyclase"/>
    <property type="match status" value="1"/>
</dbReference>
<dbReference type="Proteomes" id="UP001500359">
    <property type="component" value="Unassembled WGS sequence"/>
</dbReference>
<accession>A0ABN1LHU2</accession>